<gene>
    <name evidence="1" type="ORF">BAY60_28295</name>
</gene>
<protein>
    <submittedName>
        <fullName evidence="1">Uncharacterized protein</fullName>
    </submittedName>
</protein>
<reference evidence="1 2" key="1">
    <citation type="submission" date="2016-07" db="EMBL/GenBank/DDBJ databases">
        <title>Draft genome sequence of Prauserella muralis DSM 45305, isolated from a mould-covered wall in an indoor environment.</title>
        <authorList>
            <person name="Ruckert C."/>
            <person name="Albersmeier A."/>
            <person name="Jiang C.-L."/>
            <person name="Jiang Y."/>
            <person name="Kalinowski J."/>
            <person name="Schneider O."/>
            <person name="Winkler A."/>
            <person name="Zotchev S.B."/>
        </authorList>
    </citation>
    <scope>NUCLEOTIDE SEQUENCE [LARGE SCALE GENOMIC DNA]</scope>
    <source>
        <strain evidence="1 2">DSM 45305</strain>
    </source>
</reference>
<comment type="caution">
    <text evidence="1">The sequence shown here is derived from an EMBL/GenBank/DDBJ whole genome shotgun (WGS) entry which is preliminary data.</text>
</comment>
<dbReference type="InterPro" id="IPR029058">
    <property type="entry name" value="AB_hydrolase_fold"/>
</dbReference>
<dbReference type="RefSeq" id="WP_245992858.1">
    <property type="nucleotide sequence ID" value="NZ_MASW01000006.1"/>
</dbReference>
<dbReference type="Proteomes" id="UP000249915">
    <property type="component" value="Unassembled WGS sequence"/>
</dbReference>
<dbReference type="InterPro" id="IPR045556">
    <property type="entry name" value="DUF6351"/>
</dbReference>
<name>A0A2V4AM24_9PSEU</name>
<sequence>MRRSVIHGAVAALTALACLAGAAPAVADEPAGNPRPCLVEVPAGTSCVEGSLPDSTPYRFVVPSGWNGAVLVDLDFAGRPLDDPYIARMLDRGFAMGGTTRTVTGWRLTAAAGNQAAALERFVAAFGEPRWAIASGSSMGGMISALTAQRHPESFDAAVPFCGGLGGAVGQWNQKLDTVFTLKTLLFPGSDLPVTGIPADIEGARQAWQSSLARAQTTPEGRARIALAAAIGQLPSWGHTASGTPTPMPDPGDTAALQEGMYLALSGGALPYIGQAMSSRHTIERLAGGNPSWNTGVDYAEQLAAAEPRQRRAVGELYRRAGLDLRADLRTLAGTSRIAADPGAVEYLERTGVFTGDIRIPVLTVNPIGDQISTVAQQQAYESVVRASGNGALLRQSYVRTAGHCTFSTGEREAAIAAIMHRLRTGHWDGMTTPATLNSLAESAPGAEQGRYLPYRPARFNRPYFGA</sequence>
<keyword evidence="2" id="KW-1185">Reference proteome</keyword>
<dbReference type="EMBL" id="MASW01000006">
    <property type="protein sequence ID" value="PXY21341.1"/>
    <property type="molecule type" value="Genomic_DNA"/>
</dbReference>
<organism evidence="1 2">
    <name type="scientific">Prauserella muralis</name>
    <dbReference type="NCBI Taxonomy" id="588067"/>
    <lineage>
        <taxon>Bacteria</taxon>
        <taxon>Bacillati</taxon>
        <taxon>Actinomycetota</taxon>
        <taxon>Actinomycetes</taxon>
        <taxon>Pseudonocardiales</taxon>
        <taxon>Pseudonocardiaceae</taxon>
        <taxon>Prauserella</taxon>
    </lineage>
</organism>
<dbReference type="Gene3D" id="3.40.50.1820">
    <property type="entry name" value="alpha/beta hydrolase"/>
    <property type="match status" value="1"/>
</dbReference>
<dbReference type="PROSITE" id="PS51257">
    <property type="entry name" value="PROKAR_LIPOPROTEIN"/>
    <property type="match status" value="1"/>
</dbReference>
<dbReference type="Pfam" id="PF19878">
    <property type="entry name" value="DUF6351"/>
    <property type="match status" value="1"/>
</dbReference>
<evidence type="ECO:0000313" key="1">
    <source>
        <dbReference type="EMBL" id="PXY21341.1"/>
    </source>
</evidence>
<accession>A0A2V4AM24</accession>
<dbReference type="AlphaFoldDB" id="A0A2V4AM24"/>
<proteinExistence type="predicted"/>
<dbReference type="SUPFAM" id="SSF53474">
    <property type="entry name" value="alpha/beta-Hydrolases"/>
    <property type="match status" value="2"/>
</dbReference>
<evidence type="ECO:0000313" key="2">
    <source>
        <dbReference type="Proteomes" id="UP000249915"/>
    </source>
</evidence>